<organism evidence="2 3">
    <name type="scientific">Clavispora lusitaniae (strain ATCC 42720)</name>
    <name type="common">Yeast</name>
    <name type="synonym">Candida lusitaniae</name>
    <dbReference type="NCBI Taxonomy" id="306902"/>
    <lineage>
        <taxon>Eukaryota</taxon>
        <taxon>Fungi</taxon>
        <taxon>Dikarya</taxon>
        <taxon>Ascomycota</taxon>
        <taxon>Saccharomycotina</taxon>
        <taxon>Pichiomycetes</taxon>
        <taxon>Metschnikowiaceae</taxon>
        <taxon>Clavispora</taxon>
    </lineage>
</organism>
<dbReference type="Proteomes" id="UP000007703">
    <property type="component" value="Unassembled WGS sequence"/>
</dbReference>
<evidence type="ECO:0000313" key="3">
    <source>
        <dbReference type="Proteomes" id="UP000007703"/>
    </source>
</evidence>
<dbReference type="EMBL" id="CH408081">
    <property type="protein sequence ID" value="EEQ40741.1"/>
    <property type="molecule type" value="Genomic_DNA"/>
</dbReference>
<dbReference type="KEGG" id="clu:CLUG_04869"/>
<accession>C4Y9H9</accession>
<reference evidence="2 3" key="1">
    <citation type="journal article" date="2009" name="Nature">
        <title>Evolution of pathogenicity and sexual reproduction in eight Candida genomes.</title>
        <authorList>
            <person name="Butler G."/>
            <person name="Rasmussen M.D."/>
            <person name="Lin M.F."/>
            <person name="Santos M.A."/>
            <person name="Sakthikumar S."/>
            <person name="Munro C.A."/>
            <person name="Rheinbay E."/>
            <person name="Grabherr M."/>
            <person name="Forche A."/>
            <person name="Reedy J.L."/>
            <person name="Agrafioti I."/>
            <person name="Arnaud M.B."/>
            <person name="Bates S."/>
            <person name="Brown A.J."/>
            <person name="Brunke S."/>
            <person name="Costanzo M.C."/>
            <person name="Fitzpatrick D.A."/>
            <person name="de Groot P.W."/>
            <person name="Harris D."/>
            <person name="Hoyer L.L."/>
            <person name="Hube B."/>
            <person name="Klis F.M."/>
            <person name="Kodira C."/>
            <person name="Lennard N."/>
            <person name="Logue M.E."/>
            <person name="Martin R."/>
            <person name="Neiman A.M."/>
            <person name="Nikolaou E."/>
            <person name="Quail M.A."/>
            <person name="Quinn J."/>
            <person name="Santos M.C."/>
            <person name="Schmitzberger F.F."/>
            <person name="Sherlock G."/>
            <person name="Shah P."/>
            <person name="Silverstein K.A."/>
            <person name="Skrzypek M.S."/>
            <person name="Soll D."/>
            <person name="Staggs R."/>
            <person name="Stansfield I."/>
            <person name="Stumpf M.P."/>
            <person name="Sudbery P.E."/>
            <person name="Srikantha T."/>
            <person name="Zeng Q."/>
            <person name="Berman J."/>
            <person name="Berriman M."/>
            <person name="Heitman J."/>
            <person name="Gow N.A."/>
            <person name="Lorenz M.C."/>
            <person name="Birren B.W."/>
            <person name="Kellis M."/>
            <person name="Cuomo C.A."/>
        </authorList>
    </citation>
    <scope>NUCLEOTIDE SEQUENCE [LARGE SCALE GENOMIC DNA]</scope>
    <source>
        <strain evidence="2 3">ATCC 42720</strain>
    </source>
</reference>
<dbReference type="HOGENOM" id="CLU_1124420_0_0_1"/>
<evidence type="ECO:0000313" key="2">
    <source>
        <dbReference type="EMBL" id="EEQ40741.1"/>
    </source>
</evidence>
<protein>
    <submittedName>
        <fullName evidence="2">Uncharacterized protein</fullName>
    </submittedName>
</protein>
<sequence>MSRKSKARQSWEYVESGIRSERMKFLRKQRASSTSAGVDSGAIVSVSMSCVSVSASVSCFFVVVTSLNSNFCACFAGSISIASETPLPFSFFSPASWCWASFLFRPELFSSRLFFNSARSSLSSFLASRTKSRMAKTGRRRAESSPVRSEGVSQWRKSASSKSASCNNWTAHRGAAAARIPASAAPSAAWRTSACACVSQARSCSGLTAPLETASKCASMARPASSKAKAERASNCKDAAHWAKCCG</sequence>
<dbReference type="VEuPathDB" id="FungiDB:CLUG_04869"/>
<name>C4Y9H9_CLAL4</name>
<feature type="region of interest" description="Disordered" evidence="1">
    <location>
        <begin position="133"/>
        <end position="159"/>
    </location>
</feature>
<evidence type="ECO:0000256" key="1">
    <source>
        <dbReference type="SAM" id="MobiDB-lite"/>
    </source>
</evidence>
<dbReference type="InParanoid" id="C4Y9H9"/>
<proteinExistence type="predicted"/>
<gene>
    <name evidence="2" type="ORF">CLUG_04869</name>
</gene>
<dbReference type="AlphaFoldDB" id="C4Y9H9"/>